<sequence length="80" mass="9337">MAYRGIFEIFLSTRMVKPRRSISSIPYVALGMNVALLPAQGTMLRPHCAKSRAWTIIRYTLQLWFLSQMEYGRSLKIDER</sequence>
<name>A0A1I4ITL6_9PROT</name>
<protein>
    <submittedName>
        <fullName evidence="1">Uncharacterized protein</fullName>
    </submittedName>
</protein>
<organism evidence="1 2">
    <name type="scientific">Nitrosomonas communis</name>
    <dbReference type="NCBI Taxonomy" id="44574"/>
    <lineage>
        <taxon>Bacteria</taxon>
        <taxon>Pseudomonadati</taxon>
        <taxon>Pseudomonadota</taxon>
        <taxon>Betaproteobacteria</taxon>
        <taxon>Nitrosomonadales</taxon>
        <taxon>Nitrosomonadaceae</taxon>
        <taxon>Nitrosomonas</taxon>
    </lineage>
</organism>
<accession>A0A1I4ITL6</accession>
<dbReference type="Proteomes" id="UP000183287">
    <property type="component" value="Unassembled WGS sequence"/>
</dbReference>
<gene>
    <name evidence="1" type="ORF">SAMN05421863_100157</name>
</gene>
<proteinExistence type="predicted"/>
<evidence type="ECO:0000313" key="2">
    <source>
        <dbReference type="Proteomes" id="UP000183287"/>
    </source>
</evidence>
<evidence type="ECO:0000313" key="1">
    <source>
        <dbReference type="EMBL" id="SFL57654.1"/>
    </source>
</evidence>
<dbReference type="AlphaFoldDB" id="A0A1I4ITL6"/>
<reference evidence="2" key="1">
    <citation type="submission" date="2016-10" db="EMBL/GenBank/DDBJ databases">
        <authorList>
            <person name="Varghese N."/>
            <person name="Submissions S."/>
        </authorList>
    </citation>
    <scope>NUCLEOTIDE SEQUENCE [LARGE SCALE GENOMIC DNA]</scope>
    <source>
        <strain evidence="2">Nm44</strain>
    </source>
</reference>
<keyword evidence="2" id="KW-1185">Reference proteome</keyword>
<dbReference type="EMBL" id="FOUB01000001">
    <property type="protein sequence ID" value="SFL57654.1"/>
    <property type="molecule type" value="Genomic_DNA"/>
</dbReference>